<evidence type="ECO:0000313" key="4">
    <source>
        <dbReference type="Proteomes" id="UP000285023"/>
    </source>
</evidence>
<feature type="transmembrane region" description="Helical" evidence="2">
    <location>
        <begin position="76"/>
        <end position="97"/>
    </location>
</feature>
<reference evidence="3 4" key="1">
    <citation type="submission" date="2018-09" db="EMBL/GenBank/DDBJ databases">
        <title>Sphingomonas sp. DAC4.</title>
        <authorList>
            <person name="Seo T."/>
        </authorList>
    </citation>
    <scope>NUCLEOTIDE SEQUENCE [LARGE SCALE GENOMIC DNA]</scope>
    <source>
        <strain evidence="3 4">DAC4</strain>
    </source>
</reference>
<accession>A0A418Q0Q9</accession>
<evidence type="ECO:0000256" key="1">
    <source>
        <dbReference type="SAM" id="MobiDB-lite"/>
    </source>
</evidence>
<sequence>MTENDPRQDAPSPQDARLDSLEERLARAKAKEAERTGQVPQTDANEQLGQRVLSYLLGGLLGGALIGWVLDKAFGTGHLLLVVGLVLGIVGGFWSIIKLSNRRS</sequence>
<evidence type="ECO:0000256" key="2">
    <source>
        <dbReference type="SAM" id="Phobius"/>
    </source>
</evidence>
<gene>
    <name evidence="3" type="ORF">D3M59_09085</name>
</gene>
<evidence type="ECO:0000313" key="3">
    <source>
        <dbReference type="EMBL" id="RIX29423.1"/>
    </source>
</evidence>
<feature type="transmembrane region" description="Helical" evidence="2">
    <location>
        <begin position="52"/>
        <end position="70"/>
    </location>
</feature>
<dbReference type="AlphaFoldDB" id="A0A418Q0Q9"/>
<keyword evidence="2" id="KW-0812">Transmembrane</keyword>
<comment type="caution">
    <text evidence="3">The sequence shown here is derived from an EMBL/GenBank/DDBJ whole genome shotgun (WGS) entry which is preliminary data.</text>
</comment>
<dbReference type="Pfam" id="PF09527">
    <property type="entry name" value="ATPase_gene1"/>
    <property type="match status" value="1"/>
</dbReference>
<organism evidence="3 4">
    <name type="scientific">Sphingomonas edaphi</name>
    <dbReference type="NCBI Taxonomy" id="2315689"/>
    <lineage>
        <taxon>Bacteria</taxon>
        <taxon>Pseudomonadati</taxon>
        <taxon>Pseudomonadota</taxon>
        <taxon>Alphaproteobacteria</taxon>
        <taxon>Sphingomonadales</taxon>
        <taxon>Sphingomonadaceae</taxon>
        <taxon>Sphingomonas</taxon>
    </lineage>
</organism>
<dbReference type="EMBL" id="QXTF01000002">
    <property type="protein sequence ID" value="RIX29423.1"/>
    <property type="molecule type" value="Genomic_DNA"/>
</dbReference>
<name>A0A418Q0Q9_9SPHN</name>
<keyword evidence="2" id="KW-0472">Membrane</keyword>
<dbReference type="RefSeq" id="WP_119533312.1">
    <property type="nucleotide sequence ID" value="NZ_QXTF01000002.1"/>
</dbReference>
<keyword evidence="2" id="KW-1133">Transmembrane helix</keyword>
<dbReference type="Proteomes" id="UP000285023">
    <property type="component" value="Unassembled WGS sequence"/>
</dbReference>
<protein>
    <submittedName>
        <fullName evidence="3">F0F1 ATP synthase assembly protein I</fullName>
    </submittedName>
</protein>
<feature type="region of interest" description="Disordered" evidence="1">
    <location>
        <begin position="1"/>
        <end position="23"/>
    </location>
</feature>
<keyword evidence="4" id="KW-1185">Reference proteome</keyword>
<dbReference type="InterPro" id="IPR032820">
    <property type="entry name" value="ATPase_put"/>
</dbReference>
<proteinExistence type="predicted"/>